<accession>A0A8B6Z2C0</accession>
<evidence type="ECO:0000256" key="4">
    <source>
        <dbReference type="ARBA" id="ARBA00022729"/>
    </source>
</evidence>
<comment type="subcellular location">
    <subcellularLocation>
        <location evidence="1">Membrane</location>
        <topology evidence="1">Lipid-anchor</topology>
        <topology evidence="1">GPI-anchor</topology>
    </subcellularLocation>
</comment>
<dbReference type="GO" id="GO:0098552">
    <property type="term" value="C:side of membrane"/>
    <property type="evidence" value="ECO:0007669"/>
    <property type="project" value="UniProtKB-KW"/>
</dbReference>
<reference evidence="10" key="1">
    <citation type="submission" date="2021-01" db="UniProtKB">
        <authorList>
            <consortium name="EnsemblMetazoa"/>
        </authorList>
    </citation>
    <scope>IDENTIFICATION</scope>
    <source>
        <strain evidence="10">DH4</strain>
    </source>
</reference>
<dbReference type="Proteomes" id="UP000005203">
    <property type="component" value="Linkage group LG10"/>
</dbReference>
<evidence type="ECO:0000256" key="7">
    <source>
        <dbReference type="ARBA" id="ARBA00023180"/>
    </source>
</evidence>
<dbReference type="Pfam" id="PF17064">
    <property type="entry name" value="QVR"/>
    <property type="match status" value="1"/>
</dbReference>
<dbReference type="EnsemblMetazoa" id="XM_006566186">
    <property type="protein sequence ID" value="XP_006566249"/>
    <property type="gene ID" value="LOC102656594"/>
</dbReference>
<evidence type="ECO:0000256" key="1">
    <source>
        <dbReference type="ARBA" id="ARBA00004589"/>
    </source>
</evidence>
<keyword evidence="6" id="KW-0472">Membrane</keyword>
<evidence type="ECO:0000256" key="3">
    <source>
        <dbReference type="ARBA" id="ARBA00022692"/>
    </source>
</evidence>
<dbReference type="InterPro" id="IPR031424">
    <property type="entry name" value="QVR-like"/>
</dbReference>
<evidence type="ECO:0000256" key="6">
    <source>
        <dbReference type="ARBA" id="ARBA00023136"/>
    </source>
</evidence>
<keyword evidence="5" id="KW-1133">Transmembrane helix</keyword>
<dbReference type="AlphaFoldDB" id="A0A7M7GU45"/>
<dbReference type="GeneID" id="102656594"/>
<dbReference type="KEGG" id="ame:102656594"/>
<dbReference type="OMA" id="CYMCTSL"/>
<feature type="signal peptide" evidence="9">
    <location>
        <begin position="1"/>
        <end position="20"/>
    </location>
</feature>
<keyword evidence="7" id="KW-0325">Glycoprotein</keyword>
<dbReference type="PANTHER" id="PTHR33562">
    <property type="entry name" value="ATILLA, ISOFORM B-RELATED-RELATED"/>
    <property type="match status" value="1"/>
</dbReference>
<dbReference type="RefSeq" id="XP_006566249.1">
    <property type="nucleotide sequence ID" value="XM_006566186.3"/>
</dbReference>
<accession>A0A8U0YCQ1</accession>
<evidence type="ECO:0000313" key="11">
    <source>
        <dbReference type="Proteomes" id="UP000005203"/>
    </source>
</evidence>
<evidence type="ECO:0000256" key="8">
    <source>
        <dbReference type="ARBA" id="ARBA00023288"/>
    </source>
</evidence>
<evidence type="ECO:0000313" key="12">
    <source>
        <dbReference type="RefSeq" id="XP_006566249.1"/>
    </source>
</evidence>
<keyword evidence="3" id="KW-0812">Transmembrane</keyword>
<keyword evidence="2" id="KW-0336">GPI-anchor</keyword>
<dbReference type="InterPro" id="IPR050975">
    <property type="entry name" value="Sleep_regulator"/>
</dbReference>
<dbReference type="GO" id="GO:0030431">
    <property type="term" value="P:sleep"/>
    <property type="evidence" value="ECO:0007669"/>
    <property type="project" value="InterPro"/>
</dbReference>
<keyword evidence="8" id="KW-0449">Lipoprotein</keyword>
<gene>
    <name evidence="12" type="primary">LOC102656594</name>
    <name evidence="10" type="synonym">102656594</name>
</gene>
<keyword evidence="11" id="KW-1185">Reference proteome</keyword>
<protein>
    <submittedName>
        <fullName evidence="12">Uncharacterized protein LOC102656594</fullName>
    </submittedName>
</protein>
<evidence type="ECO:0000256" key="9">
    <source>
        <dbReference type="SAM" id="SignalP"/>
    </source>
</evidence>
<evidence type="ECO:0000256" key="5">
    <source>
        <dbReference type="ARBA" id="ARBA00022989"/>
    </source>
</evidence>
<organism evidence="11 12">
    <name type="scientific">Apis mellifera</name>
    <name type="common">Honeybee</name>
    <dbReference type="NCBI Taxonomy" id="7460"/>
    <lineage>
        <taxon>Eukaryota</taxon>
        <taxon>Metazoa</taxon>
        <taxon>Ecdysozoa</taxon>
        <taxon>Arthropoda</taxon>
        <taxon>Hexapoda</taxon>
        <taxon>Insecta</taxon>
        <taxon>Pterygota</taxon>
        <taxon>Neoptera</taxon>
        <taxon>Endopterygota</taxon>
        <taxon>Hymenoptera</taxon>
        <taxon>Apocrita</taxon>
        <taxon>Aculeata</taxon>
        <taxon>Apoidea</taxon>
        <taxon>Anthophila</taxon>
        <taxon>Apidae</taxon>
        <taxon>Apis</taxon>
    </lineage>
</organism>
<proteinExistence type="predicted"/>
<sequence>MNRRIASLIVSLALVLAVRSDDKLKCYMCTSLTDPSCDTDLSTEDIKECTLNNMDSFKQRIQQHNDLNKIAVIFEVDKSQYYQASAPMACAKMILKVNNRDVTVRTCQTAKTETIDPCKAIQGKVANNIHDLQSCDLCEHDACNGSISVSPRILLPLLSAIGAIAFASFYKTA</sequence>
<evidence type="ECO:0000313" key="10">
    <source>
        <dbReference type="EnsemblMetazoa" id="XP_006566249"/>
    </source>
</evidence>
<evidence type="ECO:0000256" key="2">
    <source>
        <dbReference type="ARBA" id="ARBA00022622"/>
    </source>
</evidence>
<feature type="chain" id="PRO_5044659602" evidence="9">
    <location>
        <begin position="21"/>
        <end position="173"/>
    </location>
</feature>
<accession>A0A7M7GU45</accession>
<dbReference type="GO" id="GO:0032222">
    <property type="term" value="P:regulation of synaptic transmission, cholinergic"/>
    <property type="evidence" value="ECO:0007669"/>
    <property type="project" value="InterPro"/>
</dbReference>
<name>A0A7M7GU45_APIME</name>
<reference evidence="12" key="2">
    <citation type="submission" date="2025-04" db="UniProtKB">
        <authorList>
            <consortium name="RefSeq"/>
        </authorList>
    </citation>
    <scope>IDENTIFICATION</scope>
    <source>
        <strain evidence="12">DH4</strain>
        <tissue evidence="12">Whole body</tissue>
    </source>
</reference>
<dbReference type="OrthoDB" id="6582325at2759"/>
<keyword evidence="4 9" id="KW-0732">Signal</keyword>